<feature type="compositionally biased region" description="Basic and acidic residues" evidence="1">
    <location>
        <begin position="9"/>
        <end position="22"/>
    </location>
</feature>
<accession>A0A8J5INF9</accession>
<keyword evidence="3" id="KW-1185">Reference proteome</keyword>
<evidence type="ECO:0000313" key="2">
    <source>
        <dbReference type="EMBL" id="KAG6954987.1"/>
    </source>
</evidence>
<evidence type="ECO:0000256" key="1">
    <source>
        <dbReference type="SAM" id="MobiDB-lite"/>
    </source>
</evidence>
<dbReference type="Proteomes" id="UP000709295">
    <property type="component" value="Unassembled WGS sequence"/>
</dbReference>
<organism evidence="2 3">
    <name type="scientific">Phytophthora aleatoria</name>
    <dbReference type="NCBI Taxonomy" id="2496075"/>
    <lineage>
        <taxon>Eukaryota</taxon>
        <taxon>Sar</taxon>
        <taxon>Stramenopiles</taxon>
        <taxon>Oomycota</taxon>
        <taxon>Peronosporomycetes</taxon>
        <taxon>Peronosporales</taxon>
        <taxon>Peronosporaceae</taxon>
        <taxon>Phytophthora</taxon>
    </lineage>
</organism>
<reference evidence="2" key="1">
    <citation type="submission" date="2021-01" db="EMBL/GenBank/DDBJ databases">
        <title>Phytophthora aleatoria, a newly-described species from Pinus radiata is distinct from Phytophthora cactorum isolates based on comparative genomics.</title>
        <authorList>
            <person name="Mcdougal R."/>
            <person name="Panda P."/>
            <person name="Williams N."/>
            <person name="Studholme D.J."/>
        </authorList>
    </citation>
    <scope>NUCLEOTIDE SEQUENCE</scope>
    <source>
        <strain evidence="2">NZFS 4037</strain>
    </source>
</reference>
<protein>
    <submittedName>
        <fullName evidence="2">Uncharacterized protein</fullName>
    </submittedName>
</protein>
<gene>
    <name evidence="2" type="ORF">JG688_00012098</name>
</gene>
<feature type="region of interest" description="Disordered" evidence="1">
    <location>
        <begin position="1"/>
        <end position="26"/>
    </location>
</feature>
<comment type="caution">
    <text evidence="2">The sequence shown here is derived from an EMBL/GenBank/DDBJ whole genome shotgun (WGS) entry which is preliminary data.</text>
</comment>
<dbReference type="EMBL" id="JAENGY010000904">
    <property type="protein sequence ID" value="KAG6954987.1"/>
    <property type="molecule type" value="Genomic_DNA"/>
</dbReference>
<proteinExistence type="predicted"/>
<evidence type="ECO:0000313" key="3">
    <source>
        <dbReference type="Proteomes" id="UP000709295"/>
    </source>
</evidence>
<name>A0A8J5INF9_9STRA</name>
<dbReference type="AlphaFoldDB" id="A0A8J5INF9"/>
<sequence length="116" mass="12736">MATSIPSRDVGELRSKQKKGGDEETTAVIAQQQQANREKKSIAWPAARFRSCWLQQSAGGTCPVIGASRRRMPHHIPHGYAPIQQKFNMCGPPNLKANLRGNLHSSTHIPAVTIRA</sequence>